<evidence type="ECO:0008006" key="4">
    <source>
        <dbReference type="Google" id="ProtNLM"/>
    </source>
</evidence>
<evidence type="ECO:0000313" key="3">
    <source>
        <dbReference type="Proteomes" id="UP000184233"/>
    </source>
</evidence>
<feature type="chain" id="PRO_5013245538" description="Carbohydrate-binding domain-containing protein" evidence="1">
    <location>
        <begin position="24"/>
        <end position="448"/>
    </location>
</feature>
<dbReference type="STRING" id="1895771.BGO89_04885"/>
<comment type="caution">
    <text evidence="2">The sequence shown here is derived from an EMBL/GenBank/DDBJ whole genome shotgun (WGS) entry which is preliminary data.</text>
</comment>
<dbReference type="Gene3D" id="2.60.40.1190">
    <property type="match status" value="1"/>
</dbReference>
<dbReference type="EMBL" id="MKVH01000003">
    <property type="protein sequence ID" value="OJX60901.1"/>
    <property type="molecule type" value="Genomic_DNA"/>
</dbReference>
<dbReference type="SUPFAM" id="SSF49344">
    <property type="entry name" value="CBD9-like"/>
    <property type="match status" value="1"/>
</dbReference>
<sequence>MKHLFPILLCTVLFLIGTAGMSAQSGMEFSEFQRKIEPYFADELIDDLRAAMPQGAQYRIWGWDVGDFSGDGIYDVAFTVNVLGTRKRECIVYLFIDNEGFLVNIARFPLAYVDLPLEIGVVIRNTACYVTQKRKADYWTIKGYQYRDGAVVLLDEFVSDKIGAFGHEAYRNFQSLETRERYLTPKGETEFQVDYLTIPTYARGRQIYAGYVNEVHVDAVRNVDEGAFWWQGATDASFSARLVYDDDYLYVRINVMDSTIVTGWCDTCPADRFDIWLDVTPADEVGGSRYVAGMDRSGLKVRTVSDSGLFALSVKIGDFGDIRPSIKVRTTDELAPEQEAAVQQVRVVTAQRSDGYVIKVRIPFVLLGYDKAPIDDKVLTELGCTLALYDVDNEFRPEETTKLSTSAILPLNPSTYGAVRFIPDGLWYGETTNIYTDAVMSYLQELGF</sequence>
<dbReference type="Proteomes" id="UP000184233">
    <property type="component" value="Unassembled WGS sequence"/>
</dbReference>
<name>A0A1M3L5S0_9BACT</name>
<keyword evidence="1" id="KW-0732">Signal</keyword>
<gene>
    <name evidence="2" type="ORF">BGO89_04885</name>
</gene>
<dbReference type="AlphaFoldDB" id="A0A1M3L5S0"/>
<accession>A0A1M3L5S0</accession>
<reference evidence="2 3" key="1">
    <citation type="submission" date="2016-09" db="EMBL/GenBank/DDBJ databases">
        <title>Genome-resolved meta-omics ties microbial dynamics to process performance in biotechnology for thiocyanate degradation.</title>
        <authorList>
            <person name="Kantor R.S."/>
            <person name="Huddy R.J."/>
            <person name="Iyer R."/>
            <person name="Thomas B.C."/>
            <person name="Brown C.T."/>
            <person name="Anantharaman K."/>
            <person name="Tringe S."/>
            <person name="Hettich R.L."/>
            <person name="Harrison S.T."/>
            <person name="Banfield J.F."/>
        </authorList>
    </citation>
    <scope>NUCLEOTIDE SEQUENCE [LARGE SCALE GENOMIC DNA]</scope>
    <source>
        <strain evidence="2">59-99</strain>
    </source>
</reference>
<protein>
    <recommendedName>
        <fullName evidence="4">Carbohydrate-binding domain-containing protein</fullName>
    </recommendedName>
</protein>
<evidence type="ECO:0000313" key="2">
    <source>
        <dbReference type="EMBL" id="OJX60901.1"/>
    </source>
</evidence>
<feature type="signal peptide" evidence="1">
    <location>
        <begin position="1"/>
        <end position="23"/>
    </location>
</feature>
<organism evidence="2 3">
    <name type="scientific">Candidatus Kapaibacterium thiocyanatum</name>
    <dbReference type="NCBI Taxonomy" id="1895771"/>
    <lineage>
        <taxon>Bacteria</taxon>
        <taxon>Pseudomonadati</taxon>
        <taxon>Candidatus Kapaibacteriota</taxon>
        <taxon>Candidatus Kapaibacteriia</taxon>
        <taxon>Candidatus Kapaibacteriales</taxon>
        <taxon>Candidatus Kapaibacteriaceae</taxon>
        <taxon>Candidatus Kapaibacterium</taxon>
    </lineage>
</organism>
<proteinExistence type="predicted"/>
<evidence type="ECO:0000256" key="1">
    <source>
        <dbReference type="SAM" id="SignalP"/>
    </source>
</evidence>